<reference evidence="4" key="1">
    <citation type="journal article" date="2019" name="Int. J. Syst. Evol. Microbiol.">
        <title>The Global Catalogue of Microorganisms (GCM) 10K type strain sequencing project: providing services to taxonomists for standard genome sequencing and annotation.</title>
        <authorList>
            <consortium name="The Broad Institute Genomics Platform"/>
            <consortium name="The Broad Institute Genome Sequencing Center for Infectious Disease"/>
            <person name="Wu L."/>
            <person name="Ma J."/>
        </authorList>
    </citation>
    <scope>NUCLEOTIDE SEQUENCE [LARGE SCALE GENOMIC DNA]</scope>
    <source>
        <strain evidence="4">KCTC 22437</strain>
    </source>
</reference>
<evidence type="ECO:0000313" key="4">
    <source>
        <dbReference type="Proteomes" id="UP001597557"/>
    </source>
</evidence>
<proteinExistence type="predicted"/>
<dbReference type="PROSITE" id="PS51257">
    <property type="entry name" value="PROKAR_LIPOPROTEIN"/>
    <property type="match status" value="1"/>
</dbReference>
<keyword evidence="2" id="KW-0732">Signal</keyword>
<organism evidence="3 4">
    <name type="scientific">Mucilaginibacter ximonensis</name>
    <dbReference type="NCBI Taxonomy" id="538021"/>
    <lineage>
        <taxon>Bacteria</taxon>
        <taxon>Pseudomonadati</taxon>
        <taxon>Bacteroidota</taxon>
        <taxon>Sphingobacteriia</taxon>
        <taxon>Sphingobacteriales</taxon>
        <taxon>Sphingobacteriaceae</taxon>
        <taxon>Mucilaginibacter</taxon>
    </lineage>
</organism>
<accession>A0ABW5YD09</accession>
<dbReference type="RefSeq" id="WP_377185827.1">
    <property type="nucleotide sequence ID" value="NZ_JBHUPD010000002.1"/>
</dbReference>
<feature type="chain" id="PRO_5046480427" evidence="2">
    <location>
        <begin position="19"/>
        <end position="68"/>
    </location>
</feature>
<dbReference type="Proteomes" id="UP001597557">
    <property type="component" value="Unassembled WGS sequence"/>
</dbReference>
<evidence type="ECO:0000256" key="1">
    <source>
        <dbReference type="SAM" id="MobiDB-lite"/>
    </source>
</evidence>
<evidence type="ECO:0000313" key="3">
    <source>
        <dbReference type="EMBL" id="MFD2873268.1"/>
    </source>
</evidence>
<dbReference type="EMBL" id="JBHUPD010000002">
    <property type="protein sequence ID" value="MFD2873268.1"/>
    <property type="molecule type" value="Genomic_DNA"/>
</dbReference>
<name>A0ABW5YD09_9SPHI</name>
<sequence>MKSYKIIPAILISTLAMSCSPGNGNKAEQKGPDTVRTDTSALKGASDTTSRKKDSVSNKNAAPDGRIK</sequence>
<comment type="caution">
    <text evidence="3">The sequence shown here is derived from an EMBL/GenBank/DDBJ whole genome shotgun (WGS) entry which is preliminary data.</text>
</comment>
<protein>
    <submittedName>
        <fullName evidence="3">Uncharacterized protein</fullName>
    </submittedName>
</protein>
<feature type="compositionally biased region" description="Basic and acidic residues" evidence="1">
    <location>
        <begin position="27"/>
        <end position="36"/>
    </location>
</feature>
<gene>
    <name evidence="3" type="ORF">ACFS5N_12360</name>
</gene>
<feature type="region of interest" description="Disordered" evidence="1">
    <location>
        <begin position="19"/>
        <end position="68"/>
    </location>
</feature>
<evidence type="ECO:0000256" key="2">
    <source>
        <dbReference type="SAM" id="SignalP"/>
    </source>
</evidence>
<keyword evidence="4" id="KW-1185">Reference proteome</keyword>
<feature type="signal peptide" evidence="2">
    <location>
        <begin position="1"/>
        <end position="18"/>
    </location>
</feature>